<proteinExistence type="predicted"/>
<dbReference type="AlphaFoldDB" id="A0A9Q3BSG6"/>
<name>A0A9Q3BSG6_9BASI</name>
<accession>A0A9Q3BSG6</accession>
<protein>
    <submittedName>
        <fullName evidence="1">Uncharacterized protein</fullName>
    </submittedName>
</protein>
<gene>
    <name evidence="1" type="ORF">O181_011226</name>
</gene>
<dbReference type="EMBL" id="AVOT02002783">
    <property type="protein sequence ID" value="MBW0471511.1"/>
    <property type="molecule type" value="Genomic_DNA"/>
</dbReference>
<evidence type="ECO:0000313" key="2">
    <source>
        <dbReference type="Proteomes" id="UP000765509"/>
    </source>
</evidence>
<dbReference type="Proteomes" id="UP000765509">
    <property type="component" value="Unassembled WGS sequence"/>
</dbReference>
<evidence type="ECO:0000313" key="1">
    <source>
        <dbReference type="EMBL" id="MBW0471511.1"/>
    </source>
</evidence>
<reference evidence="1" key="1">
    <citation type="submission" date="2021-03" db="EMBL/GenBank/DDBJ databases">
        <title>Draft genome sequence of rust myrtle Austropuccinia psidii MF-1, a brazilian biotype.</title>
        <authorList>
            <person name="Quecine M.C."/>
            <person name="Pachon D.M.R."/>
            <person name="Bonatelli M.L."/>
            <person name="Correr F.H."/>
            <person name="Franceschini L.M."/>
            <person name="Leite T.F."/>
            <person name="Margarido G.R.A."/>
            <person name="Almeida C.A."/>
            <person name="Ferrarezi J.A."/>
            <person name="Labate C.A."/>
        </authorList>
    </citation>
    <scope>NUCLEOTIDE SEQUENCE</scope>
    <source>
        <strain evidence="1">MF-1</strain>
    </source>
</reference>
<comment type="caution">
    <text evidence="1">The sequence shown here is derived from an EMBL/GenBank/DDBJ whole genome shotgun (WGS) entry which is preliminary data.</text>
</comment>
<organism evidence="1 2">
    <name type="scientific">Austropuccinia psidii MF-1</name>
    <dbReference type="NCBI Taxonomy" id="1389203"/>
    <lineage>
        <taxon>Eukaryota</taxon>
        <taxon>Fungi</taxon>
        <taxon>Dikarya</taxon>
        <taxon>Basidiomycota</taxon>
        <taxon>Pucciniomycotina</taxon>
        <taxon>Pucciniomycetes</taxon>
        <taxon>Pucciniales</taxon>
        <taxon>Sphaerophragmiaceae</taxon>
        <taxon>Austropuccinia</taxon>
    </lineage>
</organism>
<keyword evidence="2" id="KW-1185">Reference proteome</keyword>
<sequence>MEYEDHEWVPLLPALQLADNTSQNSTTGKSPSLIEKLCNWLFPVDQLKKNLLAIHPTAIYFHYIWKREFDTESRFIAESKEYDNKRYDNIHMKADLREGD</sequence>